<evidence type="ECO:0000313" key="2">
    <source>
        <dbReference type="EMBL" id="AYD89954.1"/>
    </source>
</evidence>
<feature type="domain" description="PTS EIIA type-2" evidence="1">
    <location>
        <begin position="4"/>
        <end position="151"/>
    </location>
</feature>
<dbReference type="InterPro" id="IPR002178">
    <property type="entry name" value="PTS_EIIA_type-2_dom"/>
</dbReference>
<dbReference type="PROSITE" id="PS51094">
    <property type="entry name" value="PTS_EIIA_TYPE_2"/>
    <property type="match status" value="1"/>
</dbReference>
<proteinExistence type="predicted"/>
<keyword evidence="2" id="KW-0762">Sugar transport</keyword>
<keyword evidence="2" id="KW-0813">Transport</keyword>
<dbReference type="PANTHER" id="PTHR47738:SF3">
    <property type="entry name" value="PHOSPHOTRANSFERASE SYSTEM MANNITOL_FRUCTOSE-SPECIFIC IIA DOMAIN CONTAINING PROTEIN"/>
    <property type="match status" value="1"/>
</dbReference>
<dbReference type="InterPro" id="IPR016152">
    <property type="entry name" value="PTrfase/Anion_transptr"/>
</dbReference>
<dbReference type="PANTHER" id="PTHR47738">
    <property type="entry name" value="PTS SYSTEM FRUCTOSE-LIKE EIIA COMPONENT-RELATED"/>
    <property type="match status" value="1"/>
</dbReference>
<name>A0ABN5PNS3_9ACTO</name>
<evidence type="ECO:0000313" key="3">
    <source>
        <dbReference type="Proteomes" id="UP000273001"/>
    </source>
</evidence>
<dbReference type="RefSeq" id="WP_119835984.1">
    <property type="nucleotide sequence ID" value="NZ_CP032514.1"/>
</dbReference>
<protein>
    <submittedName>
        <fullName evidence="2">PTS sugar transporter subunit IIA</fullName>
    </submittedName>
</protein>
<dbReference type="Proteomes" id="UP000273001">
    <property type="component" value="Chromosome"/>
</dbReference>
<dbReference type="SUPFAM" id="SSF55804">
    <property type="entry name" value="Phoshotransferase/anion transport protein"/>
    <property type="match status" value="1"/>
</dbReference>
<reference evidence="2 3" key="1">
    <citation type="submission" date="2018-09" db="EMBL/GenBank/DDBJ databases">
        <authorList>
            <person name="Li J."/>
        </authorList>
    </citation>
    <scope>NUCLEOTIDE SEQUENCE [LARGE SCALE GENOMIC DNA]</scope>
    <source>
        <strain evidence="2 3">2129</strain>
    </source>
</reference>
<dbReference type="EMBL" id="CP032514">
    <property type="protein sequence ID" value="AYD89954.1"/>
    <property type="molecule type" value="Genomic_DNA"/>
</dbReference>
<accession>A0ABN5PNS3</accession>
<dbReference type="Pfam" id="PF00359">
    <property type="entry name" value="PTS_EIIA_2"/>
    <property type="match status" value="1"/>
</dbReference>
<sequence>MHRDLLRRELVFLDWSEPDQKAVLNRVSVALEDRGYVRPSFGAALVAREEAYPTALPLAPEAVAIPHCDPEHVVVPFIALLRLGAPVPWREMGRDQVVHDVRLVLVLGLTGNGGHLETLQQLLQALQQPGLTTTMLAARTAEDYLGAVREAVAGGSS</sequence>
<dbReference type="InterPro" id="IPR051541">
    <property type="entry name" value="PTS_SugarTrans_NitroReg"/>
</dbReference>
<evidence type="ECO:0000259" key="1">
    <source>
        <dbReference type="PROSITE" id="PS51094"/>
    </source>
</evidence>
<organism evidence="2 3">
    <name type="scientific">Actinomyces lilanjuaniae</name>
    <dbReference type="NCBI Taxonomy" id="2321394"/>
    <lineage>
        <taxon>Bacteria</taxon>
        <taxon>Bacillati</taxon>
        <taxon>Actinomycetota</taxon>
        <taxon>Actinomycetes</taxon>
        <taxon>Actinomycetales</taxon>
        <taxon>Actinomycetaceae</taxon>
        <taxon>Actinomyces</taxon>
    </lineage>
</organism>
<dbReference type="Gene3D" id="3.40.930.10">
    <property type="entry name" value="Mannitol-specific EII, Chain A"/>
    <property type="match status" value="1"/>
</dbReference>
<gene>
    <name evidence="2" type="ORF">D5R93_07825</name>
</gene>
<keyword evidence="3" id="KW-1185">Reference proteome</keyword>